<sequence length="73" mass="8498">MMVNAPIRPNGLKWHGLLKNFLNRSEGRRPSRICPEGMSGLQNFLNREINAVKKFIRHMCDNGGERSEQFERN</sequence>
<dbReference type="AlphaFoldDB" id="A0A397HUI5"/>
<reference evidence="1 2" key="1">
    <citation type="submission" date="2018-08" db="EMBL/GenBank/DDBJ databases">
        <title>Genome and evolution of the arbuscular mycorrhizal fungus Diversispora epigaea (formerly Glomus versiforme) and its bacterial endosymbionts.</title>
        <authorList>
            <person name="Sun X."/>
            <person name="Fei Z."/>
            <person name="Harrison M."/>
        </authorList>
    </citation>
    <scope>NUCLEOTIDE SEQUENCE [LARGE SCALE GENOMIC DNA]</scope>
    <source>
        <strain evidence="1 2">IT104</strain>
    </source>
</reference>
<evidence type="ECO:0000313" key="2">
    <source>
        <dbReference type="Proteomes" id="UP000266861"/>
    </source>
</evidence>
<dbReference type="EMBL" id="PQFF01000292">
    <property type="protein sequence ID" value="RHZ64803.1"/>
    <property type="molecule type" value="Genomic_DNA"/>
</dbReference>
<comment type="caution">
    <text evidence="1">The sequence shown here is derived from an EMBL/GenBank/DDBJ whole genome shotgun (WGS) entry which is preliminary data.</text>
</comment>
<keyword evidence="2" id="KW-1185">Reference proteome</keyword>
<protein>
    <submittedName>
        <fullName evidence="1">Uncharacterized protein</fullName>
    </submittedName>
</protein>
<proteinExistence type="predicted"/>
<dbReference type="Proteomes" id="UP000266861">
    <property type="component" value="Unassembled WGS sequence"/>
</dbReference>
<evidence type="ECO:0000313" key="1">
    <source>
        <dbReference type="EMBL" id="RHZ64803.1"/>
    </source>
</evidence>
<name>A0A397HUI5_9GLOM</name>
<organism evidence="1 2">
    <name type="scientific">Diversispora epigaea</name>
    <dbReference type="NCBI Taxonomy" id="1348612"/>
    <lineage>
        <taxon>Eukaryota</taxon>
        <taxon>Fungi</taxon>
        <taxon>Fungi incertae sedis</taxon>
        <taxon>Mucoromycota</taxon>
        <taxon>Glomeromycotina</taxon>
        <taxon>Glomeromycetes</taxon>
        <taxon>Diversisporales</taxon>
        <taxon>Diversisporaceae</taxon>
        <taxon>Diversispora</taxon>
    </lineage>
</organism>
<accession>A0A397HUI5</accession>
<gene>
    <name evidence="1" type="ORF">Glove_320g142</name>
</gene>